<evidence type="ECO:0000256" key="4">
    <source>
        <dbReference type="ARBA" id="ARBA00009982"/>
    </source>
</evidence>
<keyword evidence="8 12" id="KW-0663">Pyridoxal phosphate</keyword>
<feature type="modified residue" description="N6-(pyridoxal phosphate)lysine" evidence="12">
    <location>
        <position position="101"/>
    </location>
</feature>
<evidence type="ECO:0000256" key="8">
    <source>
        <dbReference type="ARBA" id="ARBA00022898"/>
    </source>
</evidence>
<dbReference type="InterPro" id="IPR036052">
    <property type="entry name" value="TrpB-like_PALP_sf"/>
</dbReference>
<keyword evidence="7 12" id="KW-0822">Tryptophan biosynthesis</keyword>
<name>A0A917Z920_9ACTN</name>
<comment type="subunit">
    <text evidence="5 12">Tetramer of two alpha and two beta chains.</text>
</comment>
<comment type="pathway">
    <text evidence="3 12">Amino-acid biosynthesis; L-tryptophan biosynthesis; L-tryptophan from chorismate: step 5/5.</text>
</comment>
<keyword evidence="6 12" id="KW-0028">Amino-acid biosynthesis</keyword>
<dbReference type="GO" id="GO:0005737">
    <property type="term" value="C:cytoplasm"/>
    <property type="evidence" value="ECO:0007669"/>
    <property type="project" value="TreeGrafter"/>
</dbReference>
<feature type="domain" description="Tryptophan synthase beta chain-like PALP" evidence="13">
    <location>
        <begin position="65"/>
        <end position="400"/>
    </location>
</feature>
<dbReference type="SUPFAM" id="SSF53686">
    <property type="entry name" value="Tryptophan synthase beta subunit-like PLP-dependent enzymes"/>
    <property type="match status" value="1"/>
</dbReference>
<proteinExistence type="inferred from homology"/>
<dbReference type="EC" id="4.2.1.20" evidence="12"/>
<evidence type="ECO:0000256" key="1">
    <source>
        <dbReference type="ARBA" id="ARBA00001933"/>
    </source>
</evidence>
<reference evidence="14" key="2">
    <citation type="submission" date="2020-09" db="EMBL/GenBank/DDBJ databases">
        <authorList>
            <person name="Sun Q."/>
            <person name="Zhou Y."/>
        </authorList>
    </citation>
    <scope>NUCLEOTIDE SEQUENCE</scope>
    <source>
        <strain evidence="14">CGMCC 4.7368</strain>
    </source>
</reference>
<comment type="similarity">
    <text evidence="4 12">Belongs to the TrpB family.</text>
</comment>
<dbReference type="Proteomes" id="UP000646523">
    <property type="component" value="Unassembled WGS sequence"/>
</dbReference>
<dbReference type="GO" id="GO:0004834">
    <property type="term" value="F:tryptophan synthase activity"/>
    <property type="evidence" value="ECO:0007669"/>
    <property type="project" value="UniProtKB-UniRule"/>
</dbReference>
<organism evidence="14 15">
    <name type="scientific">Nonomuraea cavernae</name>
    <dbReference type="NCBI Taxonomy" id="2045107"/>
    <lineage>
        <taxon>Bacteria</taxon>
        <taxon>Bacillati</taxon>
        <taxon>Actinomycetota</taxon>
        <taxon>Actinomycetes</taxon>
        <taxon>Streptosporangiales</taxon>
        <taxon>Streptosporangiaceae</taxon>
        <taxon>Nonomuraea</taxon>
    </lineage>
</organism>
<dbReference type="InterPro" id="IPR006316">
    <property type="entry name" value="Trp_synth_b-like"/>
</dbReference>
<protein>
    <recommendedName>
        <fullName evidence="12">Tryptophan synthase beta chain</fullName>
        <ecNumber evidence="12">4.2.1.20</ecNumber>
    </recommendedName>
</protein>
<dbReference type="Pfam" id="PF00291">
    <property type="entry name" value="PALP"/>
    <property type="match status" value="1"/>
</dbReference>
<dbReference type="InterPro" id="IPR006654">
    <property type="entry name" value="Trp_synth_beta"/>
</dbReference>
<comment type="cofactor">
    <cofactor evidence="1 12">
        <name>pyridoxal 5'-phosphate</name>
        <dbReference type="ChEBI" id="CHEBI:597326"/>
    </cofactor>
</comment>
<dbReference type="NCBIfam" id="NF009057">
    <property type="entry name" value="PRK12391.1"/>
    <property type="match status" value="1"/>
</dbReference>
<evidence type="ECO:0000259" key="13">
    <source>
        <dbReference type="Pfam" id="PF00291"/>
    </source>
</evidence>
<keyword evidence="9 12" id="KW-0057">Aromatic amino acid biosynthesis</keyword>
<dbReference type="PANTHER" id="PTHR48077">
    <property type="entry name" value="TRYPTOPHAN SYNTHASE-RELATED"/>
    <property type="match status" value="1"/>
</dbReference>
<comment type="function">
    <text evidence="2 12">The beta subunit is responsible for the synthesis of L-tryptophan from indole and L-serine.</text>
</comment>
<dbReference type="InterPro" id="IPR023026">
    <property type="entry name" value="Trp_synth_beta/beta-like"/>
</dbReference>
<sequence length="436" mass="47216">MIPNHWYNIVPDLPAPPPPPLHPATREPVGPDDLAPLFPMELIAQEVSTERFVAIPQEVLDVYRLWRPTPLLRARRLEKSLGTPARIYYKYEGGSPAGSHKPNTAVPQAYYNAREGVRKLTTETGAGQWGSSLAFACAQFGLECEVWMVRASYDQKPYRRSLMQVYGATVHASPSPVTSSGAKILADDPGSTGSLGIAISEAVEVAAAGDDVRYALGSVLNHVLMHQTVIGEEALQQLEEMPDVIIGCTGGGSNFGGLVFPFLREKLAGKINPTIRAVEPDACPSFTRGVYAYDFGDTAGFTPLLKMHTLGHDFVPDPIHAGGLRYHGMSPLLSHMYELGMFEAVSRSQSECFEAGVRFARTEGIVPAPEPTHALAETIAEALRCKETGEAKVILTALCGHGHFDLAAYDRYLSGAMEDFSLPQERIDEALTGLPG</sequence>
<evidence type="ECO:0000256" key="10">
    <source>
        <dbReference type="ARBA" id="ARBA00023239"/>
    </source>
</evidence>
<dbReference type="EMBL" id="BMNH01000026">
    <property type="protein sequence ID" value="GGO78640.1"/>
    <property type="molecule type" value="Genomic_DNA"/>
</dbReference>
<dbReference type="Gene3D" id="3.40.50.1100">
    <property type="match status" value="2"/>
</dbReference>
<dbReference type="PIRSF" id="PIRSF001413">
    <property type="entry name" value="Trp_syn_beta"/>
    <property type="match status" value="1"/>
</dbReference>
<dbReference type="PANTHER" id="PTHR48077:SF6">
    <property type="entry name" value="TRYPTOPHAN SYNTHASE"/>
    <property type="match status" value="1"/>
</dbReference>
<keyword evidence="10 12" id="KW-0456">Lyase</keyword>
<comment type="caution">
    <text evidence="14">The sequence shown here is derived from an EMBL/GenBank/DDBJ whole genome shotgun (WGS) entry which is preliminary data.</text>
</comment>
<dbReference type="InterPro" id="IPR001926">
    <property type="entry name" value="TrpB-like_PALP"/>
</dbReference>
<evidence type="ECO:0000256" key="2">
    <source>
        <dbReference type="ARBA" id="ARBA00002786"/>
    </source>
</evidence>
<evidence type="ECO:0000256" key="9">
    <source>
        <dbReference type="ARBA" id="ARBA00023141"/>
    </source>
</evidence>
<evidence type="ECO:0000256" key="11">
    <source>
        <dbReference type="ARBA" id="ARBA00049047"/>
    </source>
</evidence>
<dbReference type="RefSeq" id="WP_189127667.1">
    <property type="nucleotide sequence ID" value="NZ_BMNH01000026.1"/>
</dbReference>
<dbReference type="PIRSF" id="PIRSF500824">
    <property type="entry name" value="TrpB_prok"/>
    <property type="match status" value="1"/>
</dbReference>
<gene>
    <name evidence="12 14" type="primary">trpB</name>
    <name evidence="14" type="ORF">GCM10012289_61060</name>
</gene>
<evidence type="ECO:0000256" key="12">
    <source>
        <dbReference type="HAMAP-Rule" id="MF_00133"/>
    </source>
</evidence>
<accession>A0A917Z920</accession>
<evidence type="ECO:0000256" key="7">
    <source>
        <dbReference type="ARBA" id="ARBA00022822"/>
    </source>
</evidence>
<evidence type="ECO:0000313" key="15">
    <source>
        <dbReference type="Proteomes" id="UP000646523"/>
    </source>
</evidence>
<dbReference type="GO" id="GO:0030170">
    <property type="term" value="F:pyridoxal phosphate binding"/>
    <property type="evidence" value="ECO:0007669"/>
    <property type="project" value="InterPro"/>
</dbReference>
<evidence type="ECO:0000256" key="6">
    <source>
        <dbReference type="ARBA" id="ARBA00022605"/>
    </source>
</evidence>
<reference evidence="14" key="1">
    <citation type="journal article" date="2014" name="Int. J. Syst. Evol. Microbiol.">
        <title>Complete genome sequence of Corynebacterium casei LMG S-19264T (=DSM 44701T), isolated from a smear-ripened cheese.</title>
        <authorList>
            <consortium name="US DOE Joint Genome Institute (JGI-PGF)"/>
            <person name="Walter F."/>
            <person name="Albersmeier A."/>
            <person name="Kalinowski J."/>
            <person name="Ruckert C."/>
        </authorList>
    </citation>
    <scope>NUCLEOTIDE SEQUENCE</scope>
    <source>
        <strain evidence="14">CGMCC 4.7368</strain>
    </source>
</reference>
<dbReference type="CDD" id="cd06446">
    <property type="entry name" value="Trp-synth_B"/>
    <property type="match status" value="1"/>
</dbReference>
<evidence type="ECO:0000313" key="14">
    <source>
        <dbReference type="EMBL" id="GGO78640.1"/>
    </source>
</evidence>
<dbReference type="HAMAP" id="MF_00133">
    <property type="entry name" value="Trp_synth_beta"/>
    <property type="match status" value="1"/>
</dbReference>
<keyword evidence="15" id="KW-1185">Reference proteome</keyword>
<evidence type="ECO:0000256" key="3">
    <source>
        <dbReference type="ARBA" id="ARBA00004733"/>
    </source>
</evidence>
<dbReference type="GO" id="GO:0052684">
    <property type="term" value="F:L-serine hydro-lyase (adding indole, L-tryptophan-forming) activity"/>
    <property type="evidence" value="ECO:0007669"/>
    <property type="project" value="TreeGrafter"/>
</dbReference>
<dbReference type="NCBIfam" id="TIGR01415">
    <property type="entry name" value="trpB_rel"/>
    <property type="match status" value="1"/>
</dbReference>
<dbReference type="AlphaFoldDB" id="A0A917Z920"/>
<evidence type="ECO:0000256" key="5">
    <source>
        <dbReference type="ARBA" id="ARBA00011270"/>
    </source>
</evidence>
<comment type="catalytic activity">
    <reaction evidence="11 12">
        <text>(1S,2R)-1-C-(indol-3-yl)glycerol 3-phosphate + L-serine = D-glyceraldehyde 3-phosphate + L-tryptophan + H2O</text>
        <dbReference type="Rhea" id="RHEA:10532"/>
        <dbReference type="ChEBI" id="CHEBI:15377"/>
        <dbReference type="ChEBI" id="CHEBI:33384"/>
        <dbReference type="ChEBI" id="CHEBI:57912"/>
        <dbReference type="ChEBI" id="CHEBI:58866"/>
        <dbReference type="ChEBI" id="CHEBI:59776"/>
        <dbReference type="EC" id="4.2.1.20"/>
    </reaction>
</comment>